<dbReference type="PROSITE" id="PS51194">
    <property type="entry name" value="HELICASE_CTER"/>
    <property type="match status" value="1"/>
</dbReference>
<dbReference type="GO" id="GO:0043138">
    <property type="term" value="F:3'-5' DNA helicase activity"/>
    <property type="evidence" value="ECO:0007669"/>
    <property type="project" value="TreeGrafter"/>
</dbReference>
<dbReference type="Proteomes" id="UP000176288">
    <property type="component" value="Chromosome"/>
</dbReference>
<evidence type="ECO:0000259" key="3">
    <source>
        <dbReference type="PROSITE" id="PS51192"/>
    </source>
</evidence>
<dbReference type="PROSITE" id="PS51192">
    <property type="entry name" value="HELICASE_ATP_BIND_1"/>
    <property type="match status" value="1"/>
</dbReference>
<dbReference type="GO" id="GO:0005524">
    <property type="term" value="F:ATP binding"/>
    <property type="evidence" value="ECO:0007669"/>
    <property type="project" value="UniProtKB-KW"/>
</dbReference>
<dbReference type="PANTHER" id="PTHR47957:SF3">
    <property type="entry name" value="ATP-DEPENDENT HELICASE HRQ1"/>
    <property type="match status" value="1"/>
</dbReference>
<evidence type="ECO:0000256" key="1">
    <source>
        <dbReference type="ARBA" id="ARBA00022741"/>
    </source>
</evidence>
<dbReference type="InterPro" id="IPR018973">
    <property type="entry name" value="MZB"/>
</dbReference>
<evidence type="ECO:0000313" key="6">
    <source>
        <dbReference type="Proteomes" id="UP000176288"/>
    </source>
</evidence>
<dbReference type="PANTHER" id="PTHR47957">
    <property type="entry name" value="ATP-DEPENDENT HELICASE HRQ1"/>
    <property type="match status" value="1"/>
</dbReference>
<accession>A0A1D9MI81</accession>
<organism evidence="5 6">
    <name type="scientific">Boudabousia tangfeifanii</name>
    <dbReference type="NCBI Taxonomy" id="1912795"/>
    <lineage>
        <taxon>Bacteria</taxon>
        <taxon>Bacillati</taxon>
        <taxon>Actinomycetota</taxon>
        <taxon>Actinomycetes</taxon>
        <taxon>Actinomycetales</taxon>
        <taxon>Actinomycetaceae</taxon>
        <taxon>Boudabousia</taxon>
    </lineage>
</organism>
<dbReference type="EMBL" id="CP017812">
    <property type="protein sequence ID" value="AOZ71986.1"/>
    <property type="molecule type" value="Genomic_DNA"/>
</dbReference>
<dbReference type="InterPro" id="IPR014001">
    <property type="entry name" value="Helicase_ATP-bd"/>
</dbReference>
<evidence type="ECO:0000259" key="4">
    <source>
        <dbReference type="PROSITE" id="PS51194"/>
    </source>
</evidence>
<reference evidence="5 6" key="1">
    <citation type="submission" date="2016-10" db="EMBL/GenBank/DDBJ databases">
        <title>Actinomyces aegypiusis sp. nov., isolated from the Aegypius monachus in Qinghai Tibet Plateau China.</title>
        <authorList>
            <person name="Wang Y."/>
        </authorList>
    </citation>
    <scope>NUCLEOTIDE SEQUENCE [LARGE SCALE GENOMIC DNA]</scope>
    <source>
        <strain evidence="5 6">VUL4_3</strain>
    </source>
</reference>
<feature type="domain" description="Helicase C-terminal" evidence="4">
    <location>
        <begin position="317"/>
        <end position="479"/>
    </location>
</feature>
<feature type="domain" description="Helicase ATP-binding" evidence="3">
    <location>
        <begin position="62"/>
        <end position="256"/>
    </location>
</feature>
<dbReference type="InterPro" id="IPR011545">
    <property type="entry name" value="DEAD/DEAH_box_helicase_dom"/>
</dbReference>
<dbReference type="SUPFAM" id="SSF52540">
    <property type="entry name" value="P-loop containing nucleoside triphosphate hydrolases"/>
    <property type="match status" value="1"/>
</dbReference>
<evidence type="ECO:0000313" key="5">
    <source>
        <dbReference type="EMBL" id="AOZ71986.1"/>
    </source>
</evidence>
<dbReference type="GO" id="GO:0036297">
    <property type="term" value="P:interstrand cross-link repair"/>
    <property type="evidence" value="ECO:0007669"/>
    <property type="project" value="TreeGrafter"/>
</dbReference>
<keyword evidence="1" id="KW-0547">Nucleotide-binding</keyword>
<dbReference type="KEGG" id="avu:BK816_00655"/>
<dbReference type="Gene3D" id="3.40.50.300">
    <property type="entry name" value="P-loop containing nucleotide triphosphate hydrolases"/>
    <property type="match status" value="2"/>
</dbReference>
<dbReference type="GO" id="GO:0006289">
    <property type="term" value="P:nucleotide-excision repair"/>
    <property type="evidence" value="ECO:0007669"/>
    <property type="project" value="TreeGrafter"/>
</dbReference>
<dbReference type="CDD" id="cd18797">
    <property type="entry name" value="SF2_C_Hrq"/>
    <property type="match status" value="1"/>
</dbReference>
<dbReference type="AlphaFoldDB" id="A0A1D9MI81"/>
<dbReference type="Pfam" id="PF00271">
    <property type="entry name" value="Helicase_C"/>
    <property type="match status" value="1"/>
</dbReference>
<keyword evidence="6" id="KW-1185">Reference proteome</keyword>
<dbReference type="RefSeq" id="WP_071163452.1">
    <property type="nucleotide sequence ID" value="NZ_CP017812.1"/>
</dbReference>
<dbReference type="OrthoDB" id="143059at2"/>
<gene>
    <name evidence="5" type="ORF">BK816_00655</name>
</gene>
<dbReference type="InterPro" id="IPR027417">
    <property type="entry name" value="P-loop_NTPase"/>
</dbReference>
<keyword evidence="2" id="KW-0067">ATP-binding</keyword>
<evidence type="ECO:0000256" key="2">
    <source>
        <dbReference type="ARBA" id="ARBA00022840"/>
    </source>
</evidence>
<dbReference type="Pfam" id="PF00270">
    <property type="entry name" value="DEAD"/>
    <property type="match status" value="1"/>
</dbReference>
<protein>
    <recommendedName>
        <fullName evidence="7">DEAD/DEAH box helicase</fullName>
    </recommendedName>
</protein>
<dbReference type="SMART" id="SM00490">
    <property type="entry name" value="HELICc"/>
    <property type="match status" value="1"/>
</dbReference>
<proteinExistence type="predicted"/>
<dbReference type="InterPro" id="IPR001650">
    <property type="entry name" value="Helicase_C-like"/>
</dbReference>
<dbReference type="SMART" id="SM00487">
    <property type="entry name" value="DEXDc"/>
    <property type="match status" value="1"/>
</dbReference>
<name>A0A1D9MI81_9ACTO</name>
<dbReference type="GO" id="GO:0003676">
    <property type="term" value="F:nucleic acid binding"/>
    <property type="evidence" value="ECO:0007669"/>
    <property type="project" value="InterPro"/>
</dbReference>
<sequence length="825" mass="88707">MDPALESLKARGQKDGRLVKVQTIPARTASYAPWPNWVAPEVIATANAQGIDELWEHQLACAQSAHEGTHTVLATGTGSGKSWAAWLPILSDLAIDATSATTRISQLGRRPTALYLCPTKALAADQLQTLQKLIHSTQPPLPVQAFTADGDTASELKRLARGSADIIISNPDYIHHVMAPGHAQWTRFLRSLKYLIIDEIHAQRGVAGAHTALVIRRLLRLARHYGANPTVIGLSATLAEPAACLAQILGCENDEVKAITEDASPAAAKELWYWQPALRDPLAQLSDTANSAEENTLEEAAELVAGLHHERRSVSTETAHLLAYLANQQIRTLAFVRSRYGAEQVAQIAQKLLTVEKLSTKTGNFGVKHQIAAYRGGYLPDERRALEKALREGELVGLATTNALELGIDIAGLEVAITAGWPGSIASIWQQAGRSGRAGKAGVAIFVASENPLDDYLIHHPEMLADPPEHSVFDTSNPFVLGPHLCAAAAELPLGPADWKLFDLTVSSEGAQSVQDTATDSQLVPGPIATLAANRLLVKRPGGWFWNATLPRSAHDLADLRGTGGDPIQVVRRDSGEVIGTVDAASAHNLVHPGAIYIHQGQLYTVTQLDDLTATVIDYRGDLRTRPTEQLTVQITSPGPAFAQPESGIVWQHGNTNVITQITDYDVLRQPGMHFVTNRNLDLPPRTLQTKSTWITFTMRDIDRIGIAEGDLPGALHGAEHALIGMLPLLATCDRSDLGGLSTVLHPQTGTATIFVHDAVPGGAGFSYHGFQNAAEWVELTYQQLKKCPCQSGCPRCVQSPKCGNGNEPLNKTGALKLLAALRTP</sequence>
<dbReference type="Pfam" id="PF09369">
    <property type="entry name" value="MZB"/>
    <property type="match status" value="1"/>
</dbReference>
<evidence type="ECO:0008006" key="7">
    <source>
        <dbReference type="Google" id="ProtNLM"/>
    </source>
</evidence>
<dbReference type="STRING" id="1912795.BK816_00655"/>